<evidence type="ECO:0000256" key="5">
    <source>
        <dbReference type="ARBA" id="ARBA00022683"/>
    </source>
</evidence>
<dbReference type="PROSITE" id="PS51104">
    <property type="entry name" value="PTS_EIIC_TYPE_2"/>
    <property type="match status" value="1"/>
</dbReference>
<dbReference type="PANTHER" id="PTHR37324">
    <property type="entry name" value="PTS SYSTEM GALACTITOL-SPECIFIC EIIC COMPONENT"/>
    <property type="match status" value="1"/>
</dbReference>
<dbReference type="Proteomes" id="UP000061587">
    <property type="component" value="Chromosome"/>
</dbReference>
<evidence type="ECO:0000256" key="2">
    <source>
        <dbReference type="ARBA" id="ARBA00022448"/>
    </source>
</evidence>
<keyword evidence="4" id="KW-0762">Sugar transport</keyword>
<evidence type="ECO:0000313" key="11">
    <source>
        <dbReference type="EMBL" id="ALK82869.1"/>
    </source>
</evidence>
<evidence type="ECO:0000256" key="8">
    <source>
        <dbReference type="ARBA" id="ARBA00023136"/>
    </source>
</evidence>
<keyword evidence="5" id="KW-0598">Phosphotransferase system</keyword>
<feature type="transmembrane region" description="Helical" evidence="9">
    <location>
        <begin position="434"/>
        <end position="452"/>
    </location>
</feature>
<dbReference type="InterPro" id="IPR013853">
    <property type="entry name" value="EIIC-GAT"/>
</dbReference>
<feature type="transmembrane region" description="Helical" evidence="9">
    <location>
        <begin position="157"/>
        <end position="183"/>
    </location>
</feature>
<feature type="domain" description="PTS EIIC type-2" evidence="10">
    <location>
        <begin position="78"/>
        <end position="536"/>
    </location>
</feature>
<feature type="transmembrane region" description="Helical" evidence="9">
    <location>
        <begin position="410"/>
        <end position="427"/>
    </location>
</feature>
<keyword evidence="3" id="KW-1003">Cell membrane</keyword>
<feature type="transmembrane region" description="Helical" evidence="9">
    <location>
        <begin position="291"/>
        <end position="313"/>
    </location>
</feature>
<dbReference type="EMBL" id="CP013020">
    <property type="protein sequence ID" value="ALK82869.1"/>
    <property type="molecule type" value="Genomic_DNA"/>
</dbReference>
<feature type="transmembrane region" description="Helical" evidence="9">
    <location>
        <begin position="77"/>
        <end position="101"/>
    </location>
</feature>
<feature type="transmembrane region" description="Helical" evidence="9">
    <location>
        <begin position="249"/>
        <end position="271"/>
    </location>
</feature>
<keyword evidence="7 9" id="KW-1133">Transmembrane helix</keyword>
<comment type="subcellular location">
    <subcellularLocation>
        <location evidence="1">Cell membrane</location>
        <topology evidence="1">Multi-pass membrane protein</topology>
    </subcellularLocation>
</comment>
<dbReference type="Pfam" id="PF03611">
    <property type="entry name" value="EIIC-GAT"/>
    <property type="match status" value="1"/>
</dbReference>
<evidence type="ECO:0000313" key="12">
    <source>
        <dbReference type="Proteomes" id="UP000061587"/>
    </source>
</evidence>
<sequence length="536" mass="58799">MCTFQPTKCIIWYSCAKTVIFVHDNDKNRSKIVFLLIIMSFRFDKLRKGFIFGAVFNLYYCRKHSHLLLIHKRMEQVFSYIIGLGAAVMMPIIFTILGVCIGIKFSKALKSGLLVGVGFVGLSVVTALLTSSLGPALSKVVEIYGLQLKVFDMGWPAAAAVAYNTSVGAFIIPVCLAVNILMLLTKTTRTVNIDLWNYWHFAFIGAVVYFATDSILWGFFAAVICYIITLILADYTADKFQGFYDKMEGISIPQPFCAGFVPFALIINKVLDKIPGFEKLNIDAEGMKKKFGLLGEPLFLGILVGCGIGALSCKNGQEIVDKIPYILGLGIKMGAVMELIPRITSLFIEGLKPISDATRELIAKKFKSAVGLNIGMSPALVIGHPATLVVSLLLIPVTILLAVVLPGNEFLPLASLAGMFYVFPLILPITKGNVVKTFIIGFVVLAIGLYFVTDLAPYFTKAAHDVYAKTQDAAVNIPSGFEGGALDFASSPFSWAIFHLTYSFKWIGSGILVLITLFLMVLNRRSIIKYQKTMKN</sequence>
<dbReference type="InterPro" id="IPR013014">
    <property type="entry name" value="PTS_EIIC_2"/>
</dbReference>
<gene>
    <name evidence="11" type="ORF">BvMPK_0230</name>
</gene>
<keyword evidence="2" id="KW-0813">Transport</keyword>
<evidence type="ECO:0000256" key="4">
    <source>
        <dbReference type="ARBA" id="ARBA00022597"/>
    </source>
</evidence>
<dbReference type="PANTHER" id="PTHR37324:SF2">
    <property type="entry name" value="PTS SYSTEM GALACTITOL-SPECIFIC EIIC COMPONENT"/>
    <property type="match status" value="1"/>
</dbReference>
<dbReference type="PATRIC" id="fig|821.40.peg.281"/>
<dbReference type="GO" id="GO:0015577">
    <property type="term" value="F:galactitol transmembrane transporter activity"/>
    <property type="evidence" value="ECO:0007669"/>
    <property type="project" value="InterPro"/>
</dbReference>
<feature type="transmembrane region" description="Helical" evidence="9">
    <location>
        <begin position="195"/>
        <end position="211"/>
    </location>
</feature>
<evidence type="ECO:0000256" key="9">
    <source>
        <dbReference type="SAM" id="Phobius"/>
    </source>
</evidence>
<keyword evidence="6 9" id="KW-0812">Transmembrane</keyword>
<name>A0A0P0L0E5_PHOVU</name>
<feature type="transmembrane region" description="Helical" evidence="9">
    <location>
        <begin position="503"/>
        <end position="522"/>
    </location>
</feature>
<evidence type="ECO:0000256" key="3">
    <source>
        <dbReference type="ARBA" id="ARBA00022475"/>
    </source>
</evidence>
<evidence type="ECO:0000256" key="1">
    <source>
        <dbReference type="ARBA" id="ARBA00004651"/>
    </source>
</evidence>
<feature type="transmembrane region" description="Helical" evidence="9">
    <location>
        <begin position="217"/>
        <end position="237"/>
    </location>
</feature>
<proteinExistence type="predicted"/>
<reference evidence="12" key="1">
    <citation type="submission" date="2015-10" db="EMBL/GenBank/DDBJ databases">
        <title>Extensive mobilome-driven genome diversification in gut-associated Bacteroides vulgatus mpk.</title>
        <authorList>
            <person name="Beier S."/>
            <person name="Lange A."/>
            <person name="Huson D.H."/>
            <person name="Frick J.-S."/>
            <person name="Autenrieth I.B."/>
        </authorList>
    </citation>
    <scope>NUCLEOTIDE SEQUENCE [LARGE SCALE GENOMIC DNA]</scope>
    <source>
        <strain evidence="12">mpk</strain>
    </source>
</reference>
<organism evidence="11 12">
    <name type="scientific">Phocaeicola vulgatus</name>
    <name type="common">Bacteroides vulgatus</name>
    <dbReference type="NCBI Taxonomy" id="821"/>
    <lineage>
        <taxon>Bacteria</taxon>
        <taxon>Pseudomonadati</taxon>
        <taxon>Bacteroidota</taxon>
        <taxon>Bacteroidia</taxon>
        <taxon>Bacteroidales</taxon>
        <taxon>Bacteroidaceae</taxon>
        <taxon>Phocaeicola</taxon>
    </lineage>
</organism>
<feature type="transmembrane region" description="Helical" evidence="9">
    <location>
        <begin position="113"/>
        <end position="137"/>
    </location>
</feature>
<protein>
    <submittedName>
        <fullName evidence="11">PTS system, galactitol-specific IIC component</fullName>
    </submittedName>
</protein>
<dbReference type="GO" id="GO:0009401">
    <property type="term" value="P:phosphoenolpyruvate-dependent sugar phosphotransferase system"/>
    <property type="evidence" value="ECO:0007669"/>
    <property type="project" value="UniProtKB-KW"/>
</dbReference>
<dbReference type="GO" id="GO:0005886">
    <property type="term" value="C:plasma membrane"/>
    <property type="evidence" value="ECO:0007669"/>
    <property type="project" value="UniProtKB-SubCell"/>
</dbReference>
<reference evidence="11 12" key="2">
    <citation type="journal article" date="2016" name="Genome Biol. Evol.">
        <title>Extensive mobilome-driven genome diversification in mouse gut-associated Bacteroides vulgatus mpk.</title>
        <authorList>
            <person name="Lange A."/>
            <person name="Beier S."/>
            <person name="Steimle A."/>
            <person name="Autenrieth I.B."/>
            <person name="Huson D.H."/>
            <person name="Frick J.S."/>
        </authorList>
    </citation>
    <scope>NUCLEOTIDE SEQUENCE [LARGE SCALE GENOMIC DNA]</scope>
    <source>
        <strain evidence="12">mpk</strain>
    </source>
</reference>
<evidence type="ECO:0000259" key="10">
    <source>
        <dbReference type="PROSITE" id="PS51104"/>
    </source>
</evidence>
<feature type="transmembrane region" description="Helical" evidence="9">
    <location>
        <begin position="386"/>
        <end position="404"/>
    </location>
</feature>
<dbReference type="InterPro" id="IPR004703">
    <property type="entry name" value="PTS_sugar-sp_permease"/>
</dbReference>
<keyword evidence="8 9" id="KW-0472">Membrane</keyword>
<accession>A0A0P0L0E5</accession>
<evidence type="ECO:0000256" key="6">
    <source>
        <dbReference type="ARBA" id="ARBA00022692"/>
    </source>
</evidence>
<evidence type="ECO:0000256" key="7">
    <source>
        <dbReference type="ARBA" id="ARBA00022989"/>
    </source>
</evidence>
<dbReference type="AlphaFoldDB" id="A0A0P0L0E5"/>